<evidence type="ECO:0000313" key="3">
    <source>
        <dbReference type="Proteomes" id="UP000524246"/>
    </source>
</evidence>
<keyword evidence="1" id="KW-0812">Transmembrane</keyword>
<evidence type="ECO:0000313" key="2">
    <source>
        <dbReference type="EMBL" id="NMC61871.1"/>
    </source>
</evidence>
<keyword evidence="1" id="KW-1133">Transmembrane helix</keyword>
<comment type="caution">
    <text evidence="2">The sequence shown here is derived from an EMBL/GenBank/DDBJ whole genome shotgun (WGS) entry which is preliminary data.</text>
</comment>
<feature type="non-terminal residue" evidence="2">
    <location>
        <position position="151"/>
    </location>
</feature>
<reference evidence="2 3" key="1">
    <citation type="journal article" date="2020" name="Biotechnol. Biofuels">
        <title>New insights from the biogas microbiome by comprehensive genome-resolved metagenomics of nearly 1600 species originating from multiple anaerobic digesters.</title>
        <authorList>
            <person name="Campanaro S."/>
            <person name="Treu L."/>
            <person name="Rodriguez-R L.M."/>
            <person name="Kovalovszki A."/>
            <person name="Ziels R.M."/>
            <person name="Maus I."/>
            <person name="Zhu X."/>
            <person name="Kougias P.G."/>
            <person name="Basile A."/>
            <person name="Luo G."/>
            <person name="Schluter A."/>
            <person name="Konstantinidis K.T."/>
            <person name="Angelidaki I."/>
        </authorList>
    </citation>
    <scope>NUCLEOTIDE SEQUENCE [LARGE SCALE GENOMIC DNA]</scope>
    <source>
        <strain evidence="2">AS27yjCOA_65</strain>
    </source>
</reference>
<name>A0A7X9FQ68_9DELT</name>
<organism evidence="2 3">
    <name type="scientific">SAR324 cluster bacterium</name>
    <dbReference type="NCBI Taxonomy" id="2024889"/>
    <lineage>
        <taxon>Bacteria</taxon>
        <taxon>Deltaproteobacteria</taxon>
        <taxon>SAR324 cluster</taxon>
    </lineage>
</organism>
<proteinExistence type="predicted"/>
<accession>A0A7X9FQ68</accession>
<sequence>MDLENLKKRLGPGIALSLCFVALLGLSSLFCFGTLLLLFVVMLVTVLAGLECAQVFGERNPRSRILFFLSLLPSIAVVISFVRSGICGMDLFMYGIMQGVAISLLAVIAVLFTYAVISGLSELSSMQTVLSSHLAAILFLSAGSAALSVIC</sequence>
<feature type="transmembrane region" description="Helical" evidence="1">
    <location>
        <begin position="92"/>
        <end position="117"/>
    </location>
</feature>
<dbReference type="EMBL" id="JAAZON010000066">
    <property type="protein sequence ID" value="NMC61871.1"/>
    <property type="molecule type" value="Genomic_DNA"/>
</dbReference>
<evidence type="ECO:0000256" key="1">
    <source>
        <dbReference type="SAM" id="Phobius"/>
    </source>
</evidence>
<gene>
    <name evidence="2" type="ORF">GYA55_01745</name>
</gene>
<feature type="transmembrane region" description="Helical" evidence="1">
    <location>
        <begin position="129"/>
        <end position="150"/>
    </location>
</feature>
<feature type="transmembrane region" description="Helical" evidence="1">
    <location>
        <begin position="65"/>
        <end position="86"/>
    </location>
</feature>
<dbReference type="AlphaFoldDB" id="A0A7X9FQ68"/>
<protein>
    <submittedName>
        <fullName evidence="2">Uncharacterized protein</fullName>
    </submittedName>
</protein>
<keyword evidence="1" id="KW-0472">Membrane</keyword>
<feature type="transmembrane region" description="Helical" evidence="1">
    <location>
        <begin position="12"/>
        <end position="30"/>
    </location>
</feature>
<dbReference type="Proteomes" id="UP000524246">
    <property type="component" value="Unassembled WGS sequence"/>
</dbReference>